<name>A0A914ANF2_PATMI</name>
<evidence type="ECO:0000313" key="3">
    <source>
        <dbReference type="EnsemblMetazoa" id="XP_038064964.1"/>
    </source>
</evidence>
<accession>A0A914ANF2</accession>
<evidence type="ECO:0000259" key="2">
    <source>
        <dbReference type="Pfam" id="PF03184"/>
    </source>
</evidence>
<dbReference type="OMA" id="ECTANCF"/>
<dbReference type="RefSeq" id="XP_038064964.1">
    <property type="nucleotide sequence ID" value="XM_038209036.1"/>
</dbReference>
<dbReference type="EnsemblMetazoa" id="XM_038209036.1">
    <property type="protein sequence ID" value="XP_038064964.1"/>
    <property type="gene ID" value="LOC119735341"/>
</dbReference>
<dbReference type="GeneID" id="119735341"/>
<feature type="domain" description="DDE-1" evidence="2">
    <location>
        <begin position="69"/>
        <end position="233"/>
    </location>
</feature>
<dbReference type="Pfam" id="PF03184">
    <property type="entry name" value="DDE_1"/>
    <property type="match status" value="1"/>
</dbReference>
<evidence type="ECO:0000313" key="4">
    <source>
        <dbReference type="Proteomes" id="UP000887568"/>
    </source>
</evidence>
<feature type="compositionally biased region" description="Low complexity" evidence="1">
    <location>
        <begin position="243"/>
        <end position="267"/>
    </location>
</feature>
<keyword evidence="4" id="KW-1185">Reference proteome</keyword>
<dbReference type="InterPro" id="IPR004875">
    <property type="entry name" value="DDE_SF_endonuclease_dom"/>
</dbReference>
<sequence>MHKQICGESNRVDQVTVTDWLKETLPRILHGFAPRDFFNADETGLFYRLTPDKTMAFKGEQCHGGKQSKERITVMLCANMDGTEKLKPLLIGKFKKLRCFKNVTYLPVSYRANRKAWMVSDLCTEWVRRLDKKFTRQKRKVLLFVDNCAAHPKVPHLNSITLQFLPPNTTSQLQPMDQGVIMNMKVHYRRKLLQSLLNAYDAREAPQPINVLQAINMVHTAWGAVKQDCFANYFRKAGFEPVQAPQPQVQDQDEAQNPAHAQDQDPAQDQDRPDNIWERLALHMHLPNTFQEYATADKDLQVTDEPSDEEISAEITAERAGDGPDDDEEEAAAEAEEAQKEQLTVRQCINMMTQVQHFLCTRANMTDEVYHNAAGIMDYLSEEQLGTSIQRRITDFFQ</sequence>
<reference evidence="3" key="1">
    <citation type="submission" date="2022-11" db="UniProtKB">
        <authorList>
            <consortium name="EnsemblMetazoa"/>
        </authorList>
    </citation>
    <scope>IDENTIFICATION</scope>
</reference>
<organism evidence="3 4">
    <name type="scientific">Patiria miniata</name>
    <name type="common">Bat star</name>
    <name type="synonym">Asterina miniata</name>
    <dbReference type="NCBI Taxonomy" id="46514"/>
    <lineage>
        <taxon>Eukaryota</taxon>
        <taxon>Metazoa</taxon>
        <taxon>Echinodermata</taxon>
        <taxon>Eleutherozoa</taxon>
        <taxon>Asterozoa</taxon>
        <taxon>Asteroidea</taxon>
        <taxon>Valvatacea</taxon>
        <taxon>Valvatida</taxon>
        <taxon>Asterinidae</taxon>
        <taxon>Patiria</taxon>
    </lineage>
</organism>
<dbReference type="Proteomes" id="UP000887568">
    <property type="component" value="Unplaced"/>
</dbReference>
<dbReference type="GO" id="GO:0003677">
    <property type="term" value="F:DNA binding"/>
    <property type="evidence" value="ECO:0007669"/>
    <property type="project" value="TreeGrafter"/>
</dbReference>
<feature type="region of interest" description="Disordered" evidence="1">
    <location>
        <begin position="243"/>
        <end position="272"/>
    </location>
</feature>
<dbReference type="PANTHER" id="PTHR19303">
    <property type="entry name" value="TRANSPOSON"/>
    <property type="match status" value="1"/>
</dbReference>
<feature type="compositionally biased region" description="Acidic residues" evidence="1">
    <location>
        <begin position="323"/>
        <end position="336"/>
    </location>
</feature>
<dbReference type="OrthoDB" id="9909311at2759"/>
<dbReference type="InterPro" id="IPR050863">
    <property type="entry name" value="CenT-Element_Derived"/>
</dbReference>
<dbReference type="AlphaFoldDB" id="A0A914ANF2"/>
<dbReference type="PANTHER" id="PTHR19303:SF73">
    <property type="entry name" value="PROTEIN PDC2"/>
    <property type="match status" value="1"/>
</dbReference>
<proteinExistence type="predicted"/>
<protein>
    <recommendedName>
        <fullName evidence="2">DDE-1 domain-containing protein</fullName>
    </recommendedName>
</protein>
<feature type="region of interest" description="Disordered" evidence="1">
    <location>
        <begin position="302"/>
        <end position="338"/>
    </location>
</feature>
<evidence type="ECO:0000256" key="1">
    <source>
        <dbReference type="SAM" id="MobiDB-lite"/>
    </source>
</evidence>
<dbReference type="GO" id="GO:0005634">
    <property type="term" value="C:nucleus"/>
    <property type="evidence" value="ECO:0007669"/>
    <property type="project" value="TreeGrafter"/>
</dbReference>